<dbReference type="PANTHER" id="PTHR48081">
    <property type="entry name" value="AB HYDROLASE SUPERFAMILY PROTEIN C4A8.06C"/>
    <property type="match status" value="1"/>
</dbReference>
<accession>A0ABR3C4B1</accession>
<name>A0ABR3C4B1_9PEZI</name>
<gene>
    <name evidence="3" type="ORF">SLS55_009726</name>
</gene>
<dbReference type="Proteomes" id="UP001430584">
    <property type="component" value="Unassembled WGS sequence"/>
</dbReference>
<dbReference type="InterPro" id="IPR050300">
    <property type="entry name" value="GDXG_lipolytic_enzyme"/>
</dbReference>
<dbReference type="GeneID" id="92013811"/>
<proteinExistence type="predicted"/>
<evidence type="ECO:0000256" key="1">
    <source>
        <dbReference type="ARBA" id="ARBA00022801"/>
    </source>
</evidence>
<protein>
    <recommendedName>
        <fullName evidence="2">Alpha/beta hydrolase fold-3 domain-containing protein</fullName>
    </recommendedName>
</protein>
<dbReference type="InterPro" id="IPR013094">
    <property type="entry name" value="AB_hydrolase_3"/>
</dbReference>
<organism evidence="3 4">
    <name type="scientific">Diplodia seriata</name>
    <dbReference type="NCBI Taxonomy" id="420778"/>
    <lineage>
        <taxon>Eukaryota</taxon>
        <taxon>Fungi</taxon>
        <taxon>Dikarya</taxon>
        <taxon>Ascomycota</taxon>
        <taxon>Pezizomycotina</taxon>
        <taxon>Dothideomycetes</taxon>
        <taxon>Dothideomycetes incertae sedis</taxon>
        <taxon>Botryosphaeriales</taxon>
        <taxon>Botryosphaeriaceae</taxon>
        <taxon>Diplodia</taxon>
    </lineage>
</organism>
<dbReference type="RefSeq" id="XP_066629067.1">
    <property type="nucleotide sequence ID" value="XM_066781121.1"/>
</dbReference>
<evidence type="ECO:0000313" key="4">
    <source>
        <dbReference type="Proteomes" id="UP001430584"/>
    </source>
</evidence>
<keyword evidence="4" id="KW-1185">Reference proteome</keyword>
<dbReference type="EMBL" id="JAJVCZ030000010">
    <property type="protein sequence ID" value="KAL0255196.1"/>
    <property type="molecule type" value="Genomic_DNA"/>
</dbReference>
<reference evidence="3 4" key="1">
    <citation type="submission" date="2024-02" db="EMBL/GenBank/DDBJ databases">
        <title>De novo assembly and annotation of 12 fungi associated with fruit tree decline syndrome in Ontario, Canada.</title>
        <authorList>
            <person name="Sulman M."/>
            <person name="Ellouze W."/>
            <person name="Ilyukhin E."/>
        </authorList>
    </citation>
    <scope>NUCLEOTIDE SEQUENCE [LARGE SCALE GENOMIC DNA]</scope>
    <source>
        <strain evidence="3 4">FDS-637</strain>
    </source>
</reference>
<comment type="caution">
    <text evidence="3">The sequence shown here is derived from an EMBL/GenBank/DDBJ whole genome shotgun (WGS) entry which is preliminary data.</text>
</comment>
<evidence type="ECO:0000259" key="2">
    <source>
        <dbReference type="Pfam" id="PF07859"/>
    </source>
</evidence>
<sequence length="216" mass="23569">MALMIHGGGHMTLSRKSVRPHQTAFLLAHGILPVSIDYRLCPEVDLVAGPIADTLDAYKWVKTALPLLARRRGVLVDSERVVVVGWSSGGHLAMTTAWMTGDVAPPRAVLAFYAPTDFESGDLDRRRAEEYPERSMEMRGIVKALPKTPVREKDYLLLRCCAEDNLLTNRVSCCRSPATMATVLRTPPASAGCAPATRAPNSSCRCSRRATGCRCC</sequence>
<dbReference type="InterPro" id="IPR029058">
    <property type="entry name" value="AB_hydrolase_fold"/>
</dbReference>
<evidence type="ECO:0000313" key="3">
    <source>
        <dbReference type="EMBL" id="KAL0255196.1"/>
    </source>
</evidence>
<dbReference type="Gene3D" id="3.40.50.1820">
    <property type="entry name" value="alpha/beta hydrolase"/>
    <property type="match status" value="1"/>
</dbReference>
<feature type="domain" description="Alpha/beta hydrolase fold-3" evidence="2">
    <location>
        <begin position="3"/>
        <end position="135"/>
    </location>
</feature>
<keyword evidence="1" id="KW-0378">Hydrolase</keyword>
<dbReference type="Pfam" id="PF07859">
    <property type="entry name" value="Abhydrolase_3"/>
    <property type="match status" value="1"/>
</dbReference>
<dbReference type="SUPFAM" id="SSF53474">
    <property type="entry name" value="alpha/beta-Hydrolases"/>
    <property type="match status" value="1"/>
</dbReference>